<dbReference type="Pfam" id="PF00589">
    <property type="entry name" value="Phage_integrase"/>
    <property type="match status" value="1"/>
</dbReference>
<evidence type="ECO:0000313" key="3">
    <source>
        <dbReference type="EMBL" id="GAB33064.1"/>
    </source>
</evidence>
<dbReference type="Proteomes" id="UP000005038">
    <property type="component" value="Unassembled WGS sequence"/>
</dbReference>
<dbReference type="InterPro" id="IPR002104">
    <property type="entry name" value="Integrase_catalytic"/>
</dbReference>
<dbReference type="EMBL" id="BAFB01000037">
    <property type="protein sequence ID" value="GAB33064.1"/>
    <property type="molecule type" value="Genomic_DNA"/>
</dbReference>
<feature type="non-terminal residue" evidence="3">
    <location>
        <position position="1"/>
    </location>
</feature>
<dbReference type="GO" id="GO:0015074">
    <property type="term" value="P:DNA integration"/>
    <property type="evidence" value="ECO:0007669"/>
    <property type="project" value="InterPro"/>
</dbReference>
<evidence type="ECO:0000259" key="2">
    <source>
        <dbReference type="Pfam" id="PF00589"/>
    </source>
</evidence>
<evidence type="ECO:0000313" key="4">
    <source>
        <dbReference type="Proteomes" id="UP000005038"/>
    </source>
</evidence>
<dbReference type="InterPro" id="IPR013762">
    <property type="entry name" value="Integrase-like_cat_sf"/>
</dbReference>
<reference evidence="3" key="1">
    <citation type="submission" date="2012-02" db="EMBL/GenBank/DDBJ databases">
        <title>Whole genome shotgun sequence of Gordonia otitidis NBRC 100426.</title>
        <authorList>
            <person name="Yoshida I."/>
            <person name="Hosoyama A."/>
            <person name="Tsuchikane K."/>
            <person name="Katsumata H."/>
            <person name="Yamazaki S."/>
            <person name="Fujita N."/>
        </authorList>
    </citation>
    <scope>NUCLEOTIDE SEQUENCE [LARGE SCALE GENOMIC DNA]</scope>
    <source>
        <strain evidence="3">NBRC 100426</strain>
    </source>
</reference>
<feature type="domain" description="Tyr recombinase" evidence="2">
    <location>
        <begin position="1"/>
        <end position="37"/>
    </location>
</feature>
<organism evidence="3 4">
    <name type="scientific">Gordonia otitidis (strain DSM 44809 / CCUG 52243 / JCM 12355 / NBRC 100426 / IFM 10032)</name>
    <dbReference type="NCBI Taxonomy" id="1108044"/>
    <lineage>
        <taxon>Bacteria</taxon>
        <taxon>Bacillati</taxon>
        <taxon>Actinomycetota</taxon>
        <taxon>Actinomycetes</taxon>
        <taxon>Mycobacteriales</taxon>
        <taxon>Gordoniaceae</taxon>
        <taxon>Gordonia</taxon>
    </lineage>
</organism>
<accession>H5THV6</accession>
<keyword evidence="1" id="KW-0233">DNA recombination</keyword>
<dbReference type="Gene3D" id="1.10.443.10">
    <property type="entry name" value="Intergrase catalytic core"/>
    <property type="match status" value="1"/>
</dbReference>
<comment type="caution">
    <text evidence="3">The sequence shown here is derived from an EMBL/GenBank/DDBJ whole genome shotgun (WGS) entry which is preliminary data.</text>
</comment>
<name>H5THV6_GORO1</name>
<sequence length="48" mass="5059">HTFGSGLVQKGITLDAVSKLMGHSSVLVTQRYASAAESQWDAVRNALG</sequence>
<evidence type="ECO:0000256" key="1">
    <source>
        <dbReference type="ARBA" id="ARBA00023172"/>
    </source>
</evidence>
<dbReference type="SUPFAM" id="SSF56349">
    <property type="entry name" value="DNA breaking-rejoining enzymes"/>
    <property type="match status" value="1"/>
</dbReference>
<dbReference type="RefSeq" id="WP_007237323.1">
    <property type="nucleotide sequence ID" value="NZ_BAFB01000037.1"/>
</dbReference>
<gene>
    <name evidence="3" type="ORF">GOOTI_037_00010</name>
</gene>
<dbReference type="AlphaFoldDB" id="H5THV6"/>
<dbReference type="GO" id="GO:0003677">
    <property type="term" value="F:DNA binding"/>
    <property type="evidence" value="ECO:0007669"/>
    <property type="project" value="InterPro"/>
</dbReference>
<dbReference type="GO" id="GO:0006310">
    <property type="term" value="P:DNA recombination"/>
    <property type="evidence" value="ECO:0007669"/>
    <property type="project" value="UniProtKB-KW"/>
</dbReference>
<keyword evidence="4" id="KW-1185">Reference proteome</keyword>
<dbReference type="InterPro" id="IPR011010">
    <property type="entry name" value="DNA_brk_join_enz"/>
</dbReference>
<protein>
    <recommendedName>
        <fullName evidence="2">Tyr recombinase domain-containing protein</fullName>
    </recommendedName>
</protein>
<proteinExistence type="predicted"/>